<organism evidence="4 5">
    <name type="scientific">Maribacter algarum</name>
    <name type="common">ex Zhang et al. 2020</name>
    <dbReference type="NCBI Taxonomy" id="2578118"/>
    <lineage>
        <taxon>Bacteria</taxon>
        <taxon>Pseudomonadati</taxon>
        <taxon>Bacteroidota</taxon>
        <taxon>Flavobacteriia</taxon>
        <taxon>Flavobacteriales</taxon>
        <taxon>Flavobacteriaceae</taxon>
        <taxon>Maribacter</taxon>
    </lineage>
</organism>
<feature type="domain" description="Response regulatory" evidence="2">
    <location>
        <begin position="5"/>
        <end position="116"/>
    </location>
</feature>
<feature type="domain" description="HTH LytTR-type" evidence="3">
    <location>
        <begin position="138"/>
        <end position="237"/>
    </location>
</feature>
<dbReference type="PANTHER" id="PTHR37299">
    <property type="entry name" value="TRANSCRIPTIONAL REGULATOR-RELATED"/>
    <property type="match status" value="1"/>
</dbReference>
<dbReference type="Pfam" id="PF00072">
    <property type="entry name" value="Response_reg"/>
    <property type="match status" value="1"/>
</dbReference>
<feature type="modified residue" description="4-aspartylphosphate" evidence="1">
    <location>
        <position position="56"/>
    </location>
</feature>
<dbReference type="AlphaFoldDB" id="A0A5S3PRQ0"/>
<dbReference type="InterPro" id="IPR001789">
    <property type="entry name" value="Sig_transdc_resp-reg_receiver"/>
</dbReference>
<dbReference type="SMART" id="SM00448">
    <property type="entry name" value="REC"/>
    <property type="match status" value="1"/>
</dbReference>
<protein>
    <submittedName>
        <fullName evidence="4">Response regulator transcription factor</fullName>
    </submittedName>
</protein>
<dbReference type="InterPro" id="IPR046947">
    <property type="entry name" value="LytR-like"/>
</dbReference>
<dbReference type="PROSITE" id="PS50930">
    <property type="entry name" value="HTH_LYTTR"/>
    <property type="match status" value="1"/>
</dbReference>
<evidence type="ECO:0000259" key="3">
    <source>
        <dbReference type="PROSITE" id="PS50930"/>
    </source>
</evidence>
<dbReference type="Gene3D" id="2.40.50.1020">
    <property type="entry name" value="LytTr DNA-binding domain"/>
    <property type="match status" value="1"/>
</dbReference>
<dbReference type="SMART" id="SM00850">
    <property type="entry name" value="LytTR"/>
    <property type="match status" value="1"/>
</dbReference>
<dbReference type="Proteomes" id="UP000310314">
    <property type="component" value="Unassembled WGS sequence"/>
</dbReference>
<name>A0A5S3PRQ0_9FLAO</name>
<evidence type="ECO:0000313" key="4">
    <source>
        <dbReference type="EMBL" id="TMM57417.1"/>
    </source>
</evidence>
<keyword evidence="1" id="KW-0597">Phosphoprotein</keyword>
<evidence type="ECO:0000313" key="5">
    <source>
        <dbReference type="Proteomes" id="UP000310314"/>
    </source>
</evidence>
<dbReference type="Gene3D" id="3.40.50.2300">
    <property type="match status" value="1"/>
</dbReference>
<dbReference type="PROSITE" id="PS50110">
    <property type="entry name" value="RESPONSE_REGULATORY"/>
    <property type="match status" value="1"/>
</dbReference>
<dbReference type="InterPro" id="IPR011006">
    <property type="entry name" value="CheY-like_superfamily"/>
</dbReference>
<keyword evidence="5" id="KW-1185">Reference proteome</keyword>
<dbReference type="PANTHER" id="PTHR37299:SF1">
    <property type="entry name" value="STAGE 0 SPORULATION PROTEIN A HOMOLOG"/>
    <property type="match status" value="1"/>
</dbReference>
<dbReference type="EMBL" id="VATY01000002">
    <property type="protein sequence ID" value="TMM57417.1"/>
    <property type="molecule type" value="Genomic_DNA"/>
</dbReference>
<evidence type="ECO:0000259" key="2">
    <source>
        <dbReference type="PROSITE" id="PS50110"/>
    </source>
</evidence>
<sequence>MRPINCVVIDDEPLAREGLINYIQKIEFLTFIGEGSDPTDLFAIEKNQSPDLIFMDIQMPTMTGIEYLKSTKNRPMVIITTAYPSYALEGFELDVLDYMVKPITFERFFKGVYKAKDYFSIGKGETNPLSFNAKPDYFFVKCDSVFEKIFFNDVAYVQALQNYVIIYTSHGKFMPLLTMKRMEELLGSEKFIRVHKSYLVAVDKIRSIESTRIKLEGAEIPLSRNYKDAVFKKVLDKSLFKK</sequence>
<dbReference type="Pfam" id="PF04397">
    <property type="entry name" value="LytTR"/>
    <property type="match status" value="1"/>
</dbReference>
<dbReference type="GO" id="GO:0000156">
    <property type="term" value="F:phosphorelay response regulator activity"/>
    <property type="evidence" value="ECO:0007669"/>
    <property type="project" value="InterPro"/>
</dbReference>
<reference evidence="4 5" key="1">
    <citation type="submission" date="2019-05" db="EMBL/GenBank/DDBJ databases">
        <authorList>
            <person name="Zhang J.-Y."/>
            <person name="Feg X."/>
            <person name="Du Z.-J."/>
        </authorList>
    </citation>
    <scope>NUCLEOTIDE SEQUENCE [LARGE SCALE GENOMIC DNA]</scope>
    <source>
        <strain evidence="4 5">RZ26</strain>
    </source>
</reference>
<dbReference type="GO" id="GO:0003677">
    <property type="term" value="F:DNA binding"/>
    <property type="evidence" value="ECO:0007669"/>
    <property type="project" value="InterPro"/>
</dbReference>
<accession>A0A5S3PRQ0</accession>
<dbReference type="RefSeq" id="WP_138658434.1">
    <property type="nucleotide sequence ID" value="NZ_VATY01000002.1"/>
</dbReference>
<evidence type="ECO:0000256" key="1">
    <source>
        <dbReference type="PROSITE-ProRule" id="PRU00169"/>
    </source>
</evidence>
<dbReference type="OrthoDB" id="2168082at2"/>
<dbReference type="SUPFAM" id="SSF52172">
    <property type="entry name" value="CheY-like"/>
    <property type="match status" value="1"/>
</dbReference>
<proteinExistence type="predicted"/>
<gene>
    <name evidence="4" type="ORF">FEE95_13105</name>
</gene>
<comment type="caution">
    <text evidence="4">The sequence shown here is derived from an EMBL/GenBank/DDBJ whole genome shotgun (WGS) entry which is preliminary data.</text>
</comment>
<dbReference type="InterPro" id="IPR007492">
    <property type="entry name" value="LytTR_DNA-bd_dom"/>
</dbReference>